<dbReference type="InterPro" id="IPR003439">
    <property type="entry name" value="ABC_transporter-like_ATP-bd"/>
</dbReference>
<dbReference type="Gene3D" id="3.40.50.300">
    <property type="entry name" value="P-loop containing nucleotide triphosphate hydrolases"/>
    <property type="match status" value="1"/>
</dbReference>
<keyword evidence="8" id="KW-0067">ATP-binding</keyword>
<reference evidence="8 9" key="1">
    <citation type="journal article" date="2019" name="Sci. Rep.">
        <title>Orb-weaving spider Araneus ventricosus genome elucidates the spidroin gene catalogue.</title>
        <authorList>
            <person name="Kono N."/>
            <person name="Nakamura H."/>
            <person name="Ohtoshi R."/>
            <person name="Moran D.A.P."/>
            <person name="Shinohara A."/>
            <person name="Yoshida Y."/>
            <person name="Fujiwara M."/>
            <person name="Mori M."/>
            <person name="Tomita M."/>
            <person name="Arakawa K."/>
        </authorList>
    </citation>
    <scope>NUCLEOTIDE SEQUENCE [LARGE SCALE GENOMIC DNA]</scope>
</reference>
<feature type="transmembrane region" description="Helical" evidence="5">
    <location>
        <begin position="297"/>
        <end position="320"/>
    </location>
</feature>
<dbReference type="GO" id="GO:0140359">
    <property type="term" value="F:ABC-type transporter activity"/>
    <property type="evidence" value="ECO:0007669"/>
    <property type="project" value="InterPro"/>
</dbReference>
<evidence type="ECO:0000256" key="2">
    <source>
        <dbReference type="ARBA" id="ARBA00022692"/>
    </source>
</evidence>
<evidence type="ECO:0000256" key="4">
    <source>
        <dbReference type="ARBA" id="ARBA00023136"/>
    </source>
</evidence>
<keyword evidence="4 5" id="KW-0472">Membrane</keyword>
<evidence type="ECO:0000256" key="3">
    <source>
        <dbReference type="ARBA" id="ARBA00022989"/>
    </source>
</evidence>
<dbReference type="PANTHER" id="PTHR19229:SF250">
    <property type="entry name" value="ABC TRANSPORTER DOMAIN-CONTAINING PROTEIN-RELATED"/>
    <property type="match status" value="1"/>
</dbReference>
<evidence type="ECO:0000256" key="1">
    <source>
        <dbReference type="ARBA" id="ARBA00004141"/>
    </source>
</evidence>
<feature type="domain" description="ABC-2 type transporter transmembrane" evidence="7">
    <location>
        <begin position="30"/>
        <end position="483"/>
    </location>
</feature>
<feature type="transmembrane region" description="Helical" evidence="5">
    <location>
        <begin position="353"/>
        <end position="376"/>
    </location>
</feature>
<dbReference type="GO" id="GO:0016020">
    <property type="term" value="C:membrane"/>
    <property type="evidence" value="ECO:0007669"/>
    <property type="project" value="UniProtKB-SubCell"/>
</dbReference>
<evidence type="ECO:0000259" key="6">
    <source>
        <dbReference type="Pfam" id="PF00005"/>
    </source>
</evidence>
<feature type="transmembrane region" description="Helical" evidence="5">
    <location>
        <begin position="382"/>
        <end position="404"/>
    </location>
</feature>
<dbReference type="OrthoDB" id="6429115at2759"/>
<evidence type="ECO:0000313" key="8">
    <source>
        <dbReference type="EMBL" id="GBN57500.1"/>
    </source>
</evidence>
<feature type="transmembrane region" description="Helical" evidence="5">
    <location>
        <begin position="326"/>
        <end position="346"/>
    </location>
</feature>
<dbReference type="Pfam" id="PF12698">
    <property type="entry name" value="ABC2_membrane_3"/>
    <property type="match status" value="1"/>
</dbReference>
<dbReference type="Pfam" id="PF00005">
    <property type="entry name" value="ABC_tran"/>
    <property type="match status" value="1"/>
</dbReference>
<comment type="caution">
    <text evidence="8">The sequence shown here is derived from an EMBL/GenBank/DDBJ whole genome shotgun (WGS) entry which is preliminary data.</text>
</comment>
<feature type="transmembrane region" description="Helical" evidence="5">
    <location>
        <begin position="416"/>
        <end position="440"/>
    </location>
</feature>
<evidence type="ECO:0000256" key="5">
    <source>
        <dbReference type="SAM" id="Phobius"/>
    </source>
</evidence>
<dbReference type="GO" id="GO:0016887">
    <property type="term" value="F:ATP hydrolysis activity"/>
    <property type="evidence" value="ECO:0007669"/>
    <property type="project" value="InterPro"/>
</dbReference>
<keyword evidence="8" id="KW-0547">Nucleotide-binding</keyword>
<keyword evidence="2 5" id="KW-0812">Transmembrane</keyword>
<dbReference type="EMBL" id="BGPR01012750">
    <property type="protein sequence ID" value="GBN57500.1"/>
    <property type="molecule type" value="Genomic_DNA"/>
</dbReference>
<feature type="transmembrane region" description="Helical" evidence="5">
    <location>
        <begin position="27"/>
        <end position="49"/>
    </location>
</feature>
<accession>A0A4Y2Q3P0</accession>
<organism evidence="8 9">
    <name type="scientific">Araneus ventricosus</name>
    <name type="common">Orbweaver spider</name>
    <name type="synonym">Epeira ventricosa</name>
    <dbReference type="NCBI Taxonomy" id="182803"/>
    <lineage>
        <taxon>Eukaryota</taxon>
        <taxon>Metazoa</taxon>
        <taxon>Ecdysozoa</taxon>
        <taxon>Arthropoda</taxon>
        <taxon>Chelicerata</taxon>
        <taxon>Arachnida</taxon>
        <taxon>Araneae</taxon>
        <taxon>Araneomorphae</taxon>
        <taxon>Entelegynae</taxon>
        <taxon>Araneoidea</taxon>
        <taxon>Araneidae</taxon>
        <taxon>Araneus</taxon>
    </lineage>
</organism>
<dbReference type="Proteomes" id="UP000499080">
    <property type="component" value="Unassembled WGS sequence"/>
</dbReference>
<dbReference type="InterPro" id="IPR027417">
    <property type="entry name" value="P-loop_NTPase"/>
</dbReference>
<evidence type="ECO:0000313" key="9">
    <source>
        <dbReference type="Proteomes" id="UP000499080"/>
    </source>
</evidence>
<dbReference type="AlphaFoldDB" id="A0A4Y2Q3P0"/>
<gene>
    <name evidence="8" type="primary">Abca3_14</name>
    <name evidence="8" type="ORF">AVEN_111473_1</name>
</gene>
<proteinExistence type="predicted"/>
<evidence type="ECO:0000259" key="7">
    <source>
        <dbReference type="Pfam" id="PF12698"/>
    </source>
</evidence>
<sequence>MKMAETNGLRQFLILLYKGFLLRKRHYIITFFEIVIPILIATIPCMILSETSTKYDEENYHSSENLADKFLWVNYSTYLPFDPFYAKPYQSSLEFVYAPNNGITEQFMNDSVEMFQRNTHYKDKISIRGMKTEKEMESYCVYELQKTHGTQLMIGTVFKDFGDKLPASLNYKIRYGSGMYGPSFYTSLKYQVNGPHTSNDYSYSAFLAWQASVEETFIQKKAIEQGKNVNYKVWMQQFPFPEHRNTKGSFSVVNIIPWVLCYGYLIFIINIVRRVIEEKSNGSKELLKMMGMTDFTYWASTFMNYFIIGFVTIFIITIVYKVPLKHSIVFLRCIDFLVLLIILSLYMASLDLLVLLIILSLYMASLILFCMLFSIFFNRTVFAVIALLLVYILSFTLLMIKLFMWDSELIYFPLSVLSKLCICLLPSGALLSSFYIISFYESSGEGVQWYNITEFSLVPDLNILMILGAMLFSCALYVFAIWYFDAVWPWQPGVPKPFYFFLTRSYWCGSKPSEGEEMKLVKNENSSEFFEEEPSGVSPGVVIRNLFKEFRTGLKTKLAVNDLSLNIYQGQITALLGHNGAGKTTTINILTGLYTPSSGTASINGLDILTETTRARRGLGVCPQHNVLYDTLTVEEHLRIYAASFCHIFLHRLLESLFRNQRSNCSKFLRKRCGFSLALKDQVSYTRLYCVLQKRRRD</sequence>
<dbReference type="InterPro" id="IPR013525">
    <property type="entry name" value="ABC2_TM"/>
</dbReference>
<dbReference type="SUPFAM" id="SSF52540">
    <property type="entry name" value="P-loop containing nucleoside triphosphate hydrolases"/>
    <property type="match status" value="1"/>
</dbReference>
<feature type="transmembrane region" description="Helical" evidence="5">
    <location>
        <begin position="463"/>
        <end position="484"/>
    </location>
</feature>
<keyword evidence="3 5" id="KW-1133">Transmembrane helix</keyword>
<name>A0A4Y2Q3P0_ARAVE</name>
<feature type="domain" description="ABC transporter" evidence="6">
    <location>
        <begin position="560"/>
        <end position="660"/>
    </location>
</feature>
<dbReference type="GO" id="GO:0005524">
    <property type="term" value="F:ATP binding"/>
    <property type="evidence" value="ECO:0007669"/>
    <property type="project" value="UniProtKB-KW"/>
</dbReference>
<keyword evidence="9" id="KW-1185">Reference proteome</keyword>
<protein>
    <submittedName>
        <fullName evidence="8">ATP-binding cassette sub-family A member 3</fullName>
    </submittedName>
</protein>
<comment type="subcellular location">
    <subcellularLocation>
        <location evidence="1">Membrane</location>
        <topology evidence="1">Multi-pass membrane protein</topology>
    </subcellularLocation>
</comment>
<dbReference type="PANTHER" id="PTHR19229">
    <property type="entry name" value="ATP-BINDING CASSETTE TRANSPORTER SUBFAMILY A ABCA"/>
    <property type="match status" value="1"/>
</dbReference>
<dbReference type="GO" id="GO:0005319">
    <property type="term" value="F:lipid transporter activity"/>
    <property type="evidence" value="ECO:0007669"/>
    <property type="project" value="TreeGrafter"/>
</dbReference>
<feature type="transmembrane region" description="Helical" evidence="5">
    <location>
        <begin position="255"/>
        <end position="276"/>
    </location>
</feature>
<dbReference type="InterPro" id="IPR026082">
    <property type="entry name" value="ABCA"/>
</dbReference>